<dbReference type="Proteomes" id="UP000507470">
    <property type="component" value="Unassembled WGS sequence"/>
</dbReference>
<proteinExistence type="predicted"/>
<dbReference type="PANTHER" id="PTHR31635:SF196">
    <property type="entry name" value="REVERSE TRANSCRIPTASE DOMAIN-CONTAINING PROTEIN-RELATED"/>
    <property type="match status" value="1"/>
</dbReference>
<evidence type="ECO:0000313" key="1">
    <source>
        <dbReference type="EMBL" id="CAC5391798.1"/>
    </source>
</evidence>
<sequence length="571" mass="66954">MSNRLKFVLPKLVSSFQTCCILGRDIADTTSSIRDLIEIIENDDLEAYLIKVDQEKAFDKVDHDYLFLVLEKFGFGPKFMQWIKIFYNNVNSSVKCNGFLTNEASGAKINRQKSEIMSLGSGSITYSELDKLQIQKCENVTKVLGIYVGKDKELCELLNWKDKIKKIKTILFFWNKRDLTLPGRATVLTSLIMSRLYYTVTVCPLPEKVKNEIRLIVIKFLWQNKSHLVKYQSVVGTKLEGGLNIPDIFLKMQAFRLKFLKKYLDPECQSIWKGAFDYFITKIDNMDLKQDIVYTHLNSKQIKHLPLHYQEMINALKFLGRLLDDEYEVLWKYTFKYFVSSIYDMKLCHNVFYTVIPNCKLKKLPVVYQEFFQAPNCIRKKIEFPLSVENIYDQPLFVNPNIVLNNRTIVWHDFIGAGIVCLKDICFEVKTGFLPNHAIVEMIQVVYEDVNVQYVVDRYRNLLNVIPVEWKNTVNTDIHRISIPRTIDISIICKNVHYDLKLCSTKTLYTIMLENIVEKPVGIELWKSEFDVSSEAFSKIWEHVNMYWKPSNLVELYFKVLHNYIFTNVKL</sequence>
<name>A0A6J8C5V7_MYTCO</name>
<organism evidence="1 2">
    <name type="scientific">Mytilus coruscus</name>
    <name type="common">Sea mussel</name>
    <dbReference type="NCBI Taxonomy" id="42192"/>
    <lineage>
        <taxon>Eukaryota</taxon>
        <taxon>Metazoa</taxon>
        <taxon>Spiralia</taxon>
        <taxon>Lophotrochozoa</taxon>
        <taxon>Mollusca</taxon>
        <taxon>Bivalvia</taxon>
        <taxon>Autobranchia</taxon>
        <taxon>Pteriomorphia</taxon>
        <taxon>Mytilida</taxon>
        <taxon>Mytiloidea</taxon>
        <taxon>Mytilidae</taxon>
        <taxon>Mytilinae</taxon>
        <taxon>Mytilus</taxon>
    </lineage>
</organism>
<protein>
    <submittedName>
        <fullName evidence="1">Uncharacterized protein</fullName>
    </submittedName>
</protein>
<accession>A0A6J8C5V7</accession>
<dbReference type="OrthoDB" id="7762009at2759"/>
<keyword evidence="2" id="KW-1185">Reference proteome</keyword>
<reference evidence="1 2" key="1">
    <citation type="submission" date="2020-06" db="EMBL/GenBank/DDBJ databases">
        <authorList>
            <person name="Li R."/>
            <person name="Bekaert M."/>
        </authorList>
    </citation>
    <scope>NUCLEOTIDE SEQUENCE [LARGE SCALE GENOMIC DNA]</scope>
    <source>
        <strain evidence="2">wild</strain>
    </source>
</reference>
<dbReference type="AlphaFoldDB" id="A0A6J8C5V7"/>
<dbReference type="EMBL" id="CACVKT020004828">
    <property type="protein sequence ID" value="CAC5391798.1"/>
    <property type="molecule type" value="Genomic_DNA"/>
</dbReference>
<gene>
    <name evidence="1" type="ORF">MCOR_26781</name>
</gene>
<dbReference type="PANTHER" id="PTHR31635">
    <property type="entry name" value="REVERSE TRANSCRIPTASE DOMAIN-CONTAINING PROTEIN-RELATED"/>
    <property type="match status" value="1"/>
</dbReference>
<evidence type="ECO:0000313" key="2">
    <source>
        <dbReference type="Proteomes" id="UP000507470"/>
    </source>
</evidence>